<organism evidence="1 2">
    <name type="scientific">Tricholomella constricta</name>
    <dbReference type="NCBI Taxonomy" id="117010"/>
    <lineage>
        <taxon>Eukaryota</taxon>
        <taxon>Fungi</taxon>
        <taxon>Dikarya</taxon>
        <taxon>Basidiomycota</taxon>
        <taxon>Agaricomycotina</taxon>
        <taxon>Agaricomycetes</taxon>
        <taxon>Agaricomycetidae</taxon>
        <taxon>Agaricales</taxon>
        <taxon>Tricholomatineae</taxon>
        <taxon>Lyophyllaceae</taxon>
        <taxon>Tricholomella</taxon>
    </lineage>
</organism>
<evidence type="ECO:0000313" key="2">
    <source>
        <dbReference type="Proteomes" id="UP000565441"/>
    </source>
</evidence>
<dbReference type="Proteomes" id="UP000565441">
    <property type="component" value="Unassembled WGS sequence"/>
</dbReference>
<keyword evidence="2" id="KW-1185">Reference proteome</keyword>
<comment type="caution">
    <text evidence="1">The sequence shown here is derived from an EMBL/GenBank/DDBJ whole genome shotgun (WGS) entry which is preliminary data.</text>
</comment>
<dbReference type="EMBL" id="JAACJP010000005">
    <property type="protein sequence ID" value="KAF5384070.1"/>
    <property type="molecule type" value="Genomic_DNA"/>
</dbReference>
<name>A0A8H5HIS1_9AGAR</name>
<gene>
    <name evidence="1" type="ORF">D9615_003421</name>
</gene>
<accession>A0A8H5HIS1</accession>
<dbReference type="OrthoDB" id="3248548at2759"/>
<dbReference type="AlphaFoldDB" id="A0A8H5HIS1"/>
<sequence>MARQSPTVAALAKLIVQIADRGKVLLAALKKAGISLPSDSGVEWTDFAERFGLAKQLENARLEKIIIPMFHLPPSIHEIMFEEAWHTQDVYQERHVQRIERGSARFRIMDPYLVRIIGLFQGRVIDKPEQDTLETEYACGGNVDHEISMLGGILFVIVEFELDMSLEDNVAQLFVEILAAAKANEKMDFYNRRVYGLLTDAFIFRFYSFNPLANKFAYDDNPIVNITRNYAFTDMIPVSNKIFSVVLAAYIDGLEASLLKSKERTSQANIRRGWISTDKWETALQLAEQCCRKFNEPVDTIEEMEERSTAALELLASSVRSIPRVSCLTGSDDPSSVEEVRDLAHHMVHEKHVEVLQPNQ</sequence>
<proteinExistence type="predicted"/>
<protein>
    <submittedName>
        <fullName evidence="1">Uncharacterized protein</fullName>
    </submittedName>
</protein>
<reference evidence="1 2" key="1">
    <citation type="journal article" date="2020" name="ISME J.">
        <title>Uncovering the hidden diversity of litter-decomposition mechanisms in mushroom-forming fungi.</title>
        <authorList>
            <person name="Floudas D."/>
            <person name="Bentzer J."/>
            <person name="Ahren D."/>
            <person name="Johansson T."/>
            <person name="Persson P."/>
            <person name="Tunlid A."/>
        </authorList>
    </citation>
    <scope>NUCLEOTIDE SEQUENCE [LARGE SCALE GENOMIC DNA]</scope>
    <source>
        <strain evidence="1 2">CBS 661.87</strain>
    </source>
</reference>
<evidence type="ECO:0000313" key="1">
    <source>
        <dbReference type="EMBL" id="KAF5384070.1"/>
    </source>
</evidence>